<dbReference type="PANTHER" id="PTHR46890:SF48">
    <property type="entry name" value="RNA-DIRECTED DNA POLYMERASE"/>
    <property type="match status" value="1"/>
</dbReference>
<sequence length="133" mass="15033">MANGLKQMCSDLVEPSQAAFLPGRLLQEGFISAQELVSALQKDKRRGLLFKLDFARAYNTVDREFLLSLIEMHGFQPRWIRMVHQCIEMAKASLLVNEEVSGFFPLNRGLRQGNPLLPTLFVIVVNVLSRLCA</sequence>
<evidence type="ECO:0000259" key="1">
    <source>
        <dbReference type="Pfam" id="PF00078"/>
    </source>
</evidence>
<dbReference type="Pfam" id="PF00078">
    <property type="entry name" value="RVT_1"/>
    <property type="match status" value="1"/>
</dbReference>
<protein>
    <recommendedName>
        <fullName evidence="1">Reverse transcriptase domain-containing protein</fullName>
    </recommendedName>
</protein>
<keyword evidence="3" id="KW-1185">Reference proteome</keyword>
<dbReference type="InterPro" id="IPR052343">
    <property type="entry name" value="Retrotransposon-Effector_Assoc"/>
</dbReference>
<accession>A0AAV9DK52</accession>
<gene>
    <name evidence="2" type="ORF">QJS10_CPB12g00666</name>
</gene>
<dbReference type="InterPro" id="IPR000477">
    <property type="entry name" value="RT_dom"/>
</dbReference>
<organism evidence="2 3">
    <name type="scientific">Acorus calamus</name>
    <name type="common">Sweet flag</name>
    <dbReference type="NCBI Taxonomy" id="4465"/>
    <lineage>
        <taxon>Eukaryota</taxon>
        <taxon>Viridiplantae</taxon>
        <taxon>Streptophyta</taxon>
        <taxon>Embryophyta</taxon>
        <taxon>Tracheophyta</taxon>
        <taxon>Spermatophyta</taxon>
        <taxon>Magnoliopsida</taxon>
        <taxon>Liliopsida</taxon>
        <taxon>Acoraceae</taxon>
        <taxon>Acorus</taxon>
    </lineage>
</organism>
<name>A0AAV9DK52_ACOCL</name>
<dbReference type="AlphaFoldDB" id="A0AAV9DK52"/>
<comment type="caution">
    <text evidence="2">The sequence shown here is derived from an EMBL/GenBank/DDBJ whole genome shotgun (WGS) entry which is preliminary data.</text>
</comment>
<evidence type="ECO:0000313" key="2">
    <source>
        <dbReference type="EMBL" id="KAK1302016.1"/>
    </source>
</evidence>
<dbReference type="PANTHER" id="PTHR46890">
    <property type="entry name" value="NON-LTR RETROLELEMENT REVERSE TRANSCRIPTASE-LIKE PROTEIN-RELATED"/>
    <property type="match status" value="1"/>
</dbReference>
<evidence type="ECO:0000313" key="3">
    <source>
        <dbReference type="Proteomes" id="UP001180020"/>
    </source>
</evidence>
<dbReference type="Proteomes" id="UP001180020">
    <property type="component" value="Unassembled WGS sequence"/>
</dbReference>
<reference evidence="2" key="1">
    <citation type="journal article" date="2023" name="Nat. Commun.">
        <title>Diploid and tetraploid genomes of Acorus and the evolution of monocots.</title>
        <authorList>
            <person name="Ma L."/>
            <person name="Liu K.W."/>
            <person name="Li Z."/>
            <person name="Hsiao Y.Y."/>
            <person name="Qi Y."/>
            <person name="Fu T."/>
            <person name="Tang G.D."/>
            <person name="Zhang D."/>
            <person name="Sun W.H."/>
            <person name="Liu D.K."/>
            <person name="Li Y."/>
            <person name="Chen G.Z."/>
            <person name="Liu X.D."/>
            <person name="Liao X.Y."/>
            <person name="Jiang Y.T."/>
            <person name="Yu X."/>
            <person name="Hao Y."/>
            <person name="Huang J."/>
            <person name="Zhao X.W."/>
            <person name="Ke S."/>
            <person name="Chen Y.Y."/>
            <person name="Wu W.L."/>
            <person name="Hsu J.L."/>
            <person name="Lin Y.F."/>
            <person name="Huang M.D."/>
            <person name="Li C.Y."/>
            <person name="Huang L."/>
            <person name="Wang Z.W."/>
            <person name="Zhao X."/>
            <person name="Zhong W.Y."/>
            <person name="Peng D.H."/>
            <person name="Ahmad S."/>
            <person name="Lan S."/>
            <person name="Zhang J.S."/>
            <person name="Tsai W.C."/>
            <person name="Van de Peer Y."/>
            <person name="Liu Z.J."/>
        </authorList>
    </citation>
    <scope>NUCLEOTIDE SEQUENCE</scope>
    <source>
        <strain evidence="2">CP</strain>
    </source>
</reference>
<dbReference type="EMBL" id="JAUJYO010000012">
    <property type="protein sequence ID" value="KAK1302016.1"/>
    <property type="molecule type" value="Genomic_DNA"/>
</dbReference>
<feature type="domain" description="Reverse transcriptase" evidence="1">
    <location>
        <begin position="3"/>
        <end position="131"/>
    </location>
</feature>
<reference evidence="2" key="2">
    <citation type="submission" date="2023-06" db="EMBL/GenBank/DDBJ databases">
        <authorList>
            <person name="Ma L."/>
            <person name="Liu K.-W."/>
            <person name="Li Z."/>
            <person name="Hsiao Y.-Y."/>
            <person name="Qi Y."/>
            <person name="Fu T."/>
            <person name="Tang G."/>
            <person name="Zhang D."/>
            <person name="Sun W.-H."/>
            <person name="Liu D.-K."/>
            <person name="Li Y."/>
            <person name="Chen G.-Z."/>
            <person name="Liu X.-D."/>
            <person name="Liao X.-Y."/>
            <person name="Jiang Y.-T."/>
            <person name="Yu X."/>
            <person name="Hao Y."/>
            <person name="Huang J."/>
            <person name="Zhao X.-W."/>
            <person name="Ke S."/>
            <person name="Chen Y.-Y."/>
            <person name="Wu W.-L."/>
            <person name="Hsu J.-L."/>
            <person name="Lin Y.-F."/>
            <person name="Huang M.-D."/>
            <person name="Li C.-Y."/>
            <person name="Huang L."/>
            <person name="Wang Z.-W."/>
            <person name="Zhao X."/>
            <person name="Zhong W.-Y."/>
            <person name="Peng D.-H."/>
            <person name="Ahmad S."/>
            <person name="Lan S."/>
            <person name="Zhang J.-S."/>
            <person name="Tsai W.-C."/>
            <person name="Van De Peer Y."/>
            <person name="Liu Z.-J."/>
        </authorList>
    </citation>
    <scope>NUCLEOTIDE SEQUENCE</scope>
    <source>
        <strain evidence="2">CP</strain>
        <tissue evidence="2">Leaves</tissue>
    </source>
</reference>
<proteinExistence type="predicted"/>